<gene>
    <name evidence="2" type="ORF">MPHL21000_23820</name>
</gene>
<comment type="caution">
    <text evidence="2">The sequence shown here is derived from an EMBL/GenBank/DDBJ whole genome shotgun (WGS) entry which is preliminary data.</text>
</comment>
<protein>
    <recommendedName>
        <fullName evidence="4">Lipoprotein LpqN</fullName>
    </recommendedName>
</protein>
<sequence>MIRVGVPAVMVVLLAGCGSTVEGEPVAGPQTSTTTTTTRTTTSSSASPPEPSTPPPDDDVPGVVPTTAAPAAGTCDPADPPPVGVTASVEDPRAPKITVALPEGWGTTAGEGSVGAWLTGPDGESATVTITETSAGPAEAFDEYADHAMDQASVSSISVLPGDLCGFSGQKLIGSWAEPPDPGVRFGDRIAHIPSGGTTYLVAVHVEGSGDFGPFDSPLLDDFAVVIP</sequence>
<name>A0A5N5UR13_MYCPH</name>
<evidence type="ECO:0000313" key="3">
    <source>
        <dbReference type="Proteomes" id="UP000325690"/>
    </source>
</evidence>
<dbReference type="AlphaFoldDB" id="A0A5N5UR13"/>
<organism evidence="2 3">
    <name type="scientific">Mycolicibacterium phlei DSM 43239 = CCUG 21000</name>
    <dbReference type="NCBI Taxonomy" id="1226750"/>
    <lineage>
        <taxon>Bacteria</taxon>
        <taxon>Bacillati</taxon>
        <taxon>Actinomycetota</taxon>
        <taxon>Actinomycetes</taxon>
        <taxon>Mycobacteriales</taxon>
        <taxon>Mycobacteriaceae</taxon>
        <taxon>Mycolicibacterium</taxon>
    </lineage>
</organism>
<feature type="region of interest" description="Disordered" evidence="1">
    <location>
        <begin position="20"/>
        <end position="89"/>
    </location>
</feature>
<evidence type="ECO:0000313" key="2">
    <source>
        <dbReference type="EMBL" id="KAB7751798.1"/>
    </source>
</evidence>
<dbReference type="Proteomes" id="UP000325690">
    <property type="component" value="Unassembled WGS sequence"/>
</dbReference>
<dbReference type="PROSITE" id="PS51257">
    <property type="entry name" value="PROKAR_LIPOPROTEIN"/>
    <property type="match status" value="1"/>
</dbReference>
<feature type="compositionally biased region" description="Low complexity" evidence="1">
    <location>
        <begin position="29"/>
        <end position="47"/>
    </location>
</feature>
<evidence type="ECO:0000256" key="1">
    <source>
        <dbReference type="SAM" id="MobiDB-lite"/>
    </source>
</evidence>
<dbReference type="GeneID" id="74301702"/>
<accession>A0A5N5UR13</accession>
<evidence type="ECO:0008006" key="4">
    <source>
        <dbReference type="Google" id="ProtNLM"/>
    </source>
</evidence>
<reference evidence="2 3" key="1">
    <citation type="submission" date="2012-10" db="EMBL/GenBank/DDBJ databases">
        <title>The draft sequence of the Mycobacterium pheli genome.</title>
        <authorList>
            <person name="Pettersson B.M.F."/>
            <person name="Das S."/>
            <person name="Dasgupta S."/>
            <person name="Bhattacharya A."/>
            <person name="Kirsebom L.A."/>
        </authorList>
    </citation>
    <scope>NUCLEOTIDE SEQUENCE [LARGE SCALE GENOMIC DNA]</scope>
    <source>
        <strain evidence="2 3">CCUG 21000</strain>
    </source>
</reference>
<dbReference type="EMBL" id="ANBP01000054">
    <property type="protein sequence ID" value="KAB7751798.1"/>
    <property type="molecule type" value="Genomic_DNA"/>
</dbReference>
<proteinExistence type="predicted"/>
<dbReference type="RefSeq" id="WP_061481955.1">
    <property type="nucleotide sequence ID" value="NZ_ANBO01000045.1"/>
</dbReference>
<feature type="compositionally biased region" description="Low complexity" evidence="1">
    <location>
        <begin position="61"/>
        <end position="77"/>
    </location>
</feature>
<keyword evidence="3" id="KW-1185">Reference proteome</keyword>